<dbReference type="NCBIfam" id="TIGR01395">
    <property type="entry name" value="FlgC"/>
    <property type="match status" value="1"/>
</dbReference>
<evidence type="ECO:0000256" key="3">
    <source>
        <dbReference type="ARBA" id="ARBA00017941"/>
    </source>
</evidence>
<dbReference type="InterPro" id="IPR001444">
    <property type="entry name" value="Flag_bb_rod_N"/>
</dbReference>
<comment type="subcellular location">
    <subcellularLocation>
        <location evidence="1 6">Bacterial flagellum basal body</location>
    </subcellularLocation>
</comment>
<evidence type="ECO:0000259" key="8">
    <source>
        <dbReference type="Pfam" id="PF06429"/>
    </source>
</evidence>
<keyword evidence="4 6" id="KW-0975">Bacterial flagellum</keyword>
<keyword evidence="9" id="KW-0282">Flagellum</keyword>
<comment type="caution">
    <text evidence="9">The sequence shown here is derived from an EMBL/GenBank/DDBJ whole genome shotgun (WGS) entry which is preliminary data.</text>
</comment>
<evidence type="ECO:0000259" key="7">
    <source>
        <dbReference type="Pfam" id="PF00460"/>
    </source>
</evidence>
<dbReference type="InterPro" id="IPR010930">
    <property type="entry name" value="Flg_bb/hook_C_dom"/>
</dbReference>
<evidence type="ECO:0000313" key="9">
    <source>
        <dbReference type="EMBL" id="MTV47791.1"/>
    </source>
</evidence>
<dbReference type="PANTHER" id="PTHR30435">
    <property type="entry name" value="FLAGELLAR PROTEIN"/>
    <property type="match status" value="1"/>
</dbReference>
<comment type="similarity">
    <text evidence="2">Belongs to the flagella basal body rod proteins family.</text>
</comment>
<dbReference type="InterPro" id="IPR006299">
    <property type="entry name" value="FlgC"/>
</dbReference>
<feature type="domain" description="Flagellar basal body rod protein N-terminal" evidence="7">
    <location>
        <begin position="7"/>
        <end position="35"/>
    </location>
</feature>
<dbReference type="OrthoDB" id="9794148at2"/>
<name>A0A6I3SGD7_HELMO</name>
<dbReference type="Pfam" id="PF06429">
    <property type="entry name" value="Flg_bbr_C"/>
    <property type="match status" value="1"/>
</dbReference>
<comment type="subunit">
    <text evidence="5 6">The basal body constitutes a major portion of the flagellar organelle and consists of four rings (L,P,S, and M) mounted on a central rod. The rod consists of about 26 subunits of FlgG in the distal portion, and FlgB, FlgC and FlgF are thought to build up the proximal portion of the rod with about 6 subunits each.</text>
</comment>
<evidence type="ECO:0000313" key="10">
    <source>
        <dbReference type="Proteomes" id="UP000430670"/>
    </source>
</evidence>
<dbReference type="PROSITE" id="PS00588">
    <property type="entry name" value="FLAGELLA_BB_ROD"/>
    <property type="match status" value="1"/>
</dbReference>
<evidence type="ECO:0000256" key="1">
    <source>
        <dbReference type="ARBA" id="ARBA00004117"/>
    </source>
</evidence>
<proteinExistence type="inferred from homology"/>
<dbReference type="Proteomes" id="UP000430670">
    <property type="component" value="Unassembled WGS sequence"/>
</dbReference>
<dbReference type="AlphaFoldDB" id="A0A6I3SGD7"/>
<dbReference type="RefSeq" id="WP_155474861.1">
    <property type="nucleotide sequence ID" value="NZ_WNKU01000001.1"/>
</dbReference>
<evidence type="ECO:0000256" key="6">
    <source>
        <dbReference type="RuleBase" id="RU362062"/>
    </source>
</evidence>
<dbReference type="EMBL" id="WNKU01000001">
    <property type="protein sequence ID" value="MTV47791.1"/>
    <property type="molecule type" value="Genomic_DNA"/>
</dbReference>
<organism evidence="9 10">
    <name type="scientific">Heliobacterium mobile</name>
    <name type="common">Heliobacillus mobilis</name>
    <dbReference type="NCBI Taxonomy" id="28064"/>
    <lineage>
        <taxon>Bacteria</taxon>
        <taxon>Bacillati</taxon>
        <taxon>Bacillota</taxon>
        <taxon>Clostridia</taxon>
        <taxon>Eubacteriales</taxon>
        <taxon>Heliobacteriaceae</taxon>
        <taxon>Heliobacterium</taxon>
    </lineage>
</organism>
<dbReference type="PANTHER" id="PTHR30435:SF2">
    <property type="entry name" value="FLAGELLAR BASAL-BODY ROD PROTEIN FLGC"/>
    <property type="match status" value="1"/>
</dbReference>
<dbReference type="GO" id="GO:0030694">
    <property type="term" value="C:bacterial-type flagellum basal body, rod"/>
    <property type="evidence" value="ECO:0007669"/>
    <property type="project" value="UniProtKB-UniRule"/>
</dbReference>
<keyword evidence="10" id="KW-1185">Reference proteome</keyword>
<dbReference type="InterPro" id="IPR019776">
    <property type="entry name" value="Flagellar_basal_body_rod_CS"/>
</dbReference>
<evidence type="ECO:0000256" key="5">
    <source>
        <dbReference type="ARBA" id="ARBA00025933"/>
    </source>
</evidence>
<evidence type="ECO:0000256" key="4">
    <source>
        <dbReference type="ARBA" id="ARBA00023143"/>
    </source>
</evidence>
<protein>
    <recommendedName>
        <fullName evidence="3 6">Flagellar basal-body rod protein FlgC</fullName>
    </recommendedName>
</protein>
<accession>A0A6I3SGD7</accession>
<feature type="domain" description="Flagellar basal-body/hook protein C-terminal" evidence="8">
    <location>
        <begin position="111"/>
        <end position="155"/>
    </location>
</feature>
<dbReference type="GO" id="GO:0071978">
    <property type="term" value="P:bacterial-type flagellum-dependent swarming motility"/>
    <property type="evidence" value="ECO:0007669"/>
    <property type="project" value="TreeGrafter"/>
</dbReference>
<evidence type="ECO:0000256" key="2">
    <source>
        <dbReference type="ARBA" id="ARBA00009677"/>
    </source>
</evidence>
<keyword evidence="9" id="KW-0966">Cell projection</keyword>
<dbReference type="Pfam" id="PF00460">
    <property type="entry name" value="Flg_bb_rod"/>
    <property type="match status" value="1"/>
</dbReference>
<reference evidence="9 10" key="1">
    <citation type="submission" date="2019-11" db="EMBL/GenBank/DDBJ databases">
        <title>Whole-genome sequence of a the green, strictly anaerobic photosynthetic bacterium Heliobacillus mobilis DSM 6151.</title>
        <authorList>
            <person name="Kyndt J.A."/>
            <person name="Meyer T.E."/>
        </authorList>
    </citation>
    <scope>NUCLEOTIDE SEQUENCE [LARGE SCALE GENOMIC DNA]</scope>
    <source>
        <strain evidence="9 10">DSM 6151</strain>
    </source>
</reference>
<sequence length="159" mass="16962">MRFLSSIDTSASGLTAQRFRMDIISNNLANVNTTRSGNTDADGVLPYRRQVPVFAARANEVDSFASALSKAQDGQMATGSGVRVVGVVDDEAPFKLVYDPQHPDAMKTGPQAGYVRMPNVNTVTEMVDMISATRAYEANVTAVNAAKSMAMKALEIGKA</sequence>
<gene>
    <name evidence="9" type="primary">flgC</name>
    <name evidence="9" type="ORF">GJ688_02180</name>
</gene>
<keyword evidence="9" id="KW-0969">Cilium</keyword>